<organism evidence="3 4">
    <name type="scientific">Pseudomonas viridiflava</name>
    <name type="common">Phytomonas viridiflava</name>
    <dbReference type="NCBI Taxonomy" id="33069"/>
    <lineage>
        <taxon>Bacteria</taxon>
        <taxon>Pseudomonadati</taxon>
        <taxon>Pseudomonadota</taxon>
        <taxon>Gammaproteobacteria</taxon>
        <taxon>Pseudomonadales</taxon>
        <taxon>Pseudomonadaceae</taxon>
        <taxon>Pseudomonas</taxon>
    </lineage>
</organism>
<feature type="compositionally biased region" description="Low complexity" evidence="1">
    <location>
        <begin position="90"/>
        <end position="105"/>
    </location>
</feature>
<dbReference type="RefSeq" id="WP_122208865.1">
    <property type="nucleotide sequence ID" value="NZ_JAAMQQ010000002.1"/>
</dbReference>
<feature type="region of interest" description="Disordered" evidence="1">
    <location>
        <begin position="90"/>
        <end position="118"/>
    </location>
</feature>
<feature type="region of interest" description="Disordered" evidence="1">
    <location>
        <begin position="1"/>
        <end position="43"/>
    </location>
</feature>
<keyword evidence="2" id="KW-1133">Transmembrane helix</keyword>
<keyword evidence="2" id="KW-0812">Transmembrane</keyword>
<protein>
    <submittedName>
        <fullName evidence="3">HrpK</fullName>
    </submittedName>
</protein>
<evidence type="ECO:0000256" key="1">
    <source>
        <dbReference type="SAM" id="MobiDB-lite"/>
    </source>
</evidence>
<evidence type="ECO:0000313" key="3">
    <source>
        <dbReference type="EMBL" id="RMT80642.1"/>
    </source>
</evidence>
<proteinExistence type="predicted"/>
<dbReference type="InterPro" id="IPR031613">
    <property type="entry name" value="HrpK"/>
</dbReference>
<dbReference type="OrthoDB" id="9035138at2"/>
<comment type="caution">
    <text evidence="3">The sequence shown here is derived from an EMBL/GenBank/DDBJ whole genome shotgun (WGS) entry which is preliminary data.</text>
</comment>
<dbReference type="EMBL" id="RBTP01000042">
    <property type="protein sequence ID" value="RMT80642.1"/>
    <property type="molecule type" value="Genomic_DNA"/>
</dbReference>
<feature type="transmembrane region" description="Helical" evidence="2">
    <location>
        <begin position="711"/>
        <end position="730"/>
    </location>
</feature>
<dbReference type="AlphaFoldDB" id="A0A3M5P802"/>
<keyword evidence="2" id="KW-0472">Membrane</keyword>
<feature type="compositionally biased region" description="Low complexity" evidence="1">
    <location>
        <begin position="1"/>
        <end position="15"/>
    </location>
</feature>
<evidence type="ECO:0000256" key="2">
    <source>
        <dbReference type="SAM" id="Phobius"/>
    </source>
</evidence>
<sequence length="759" mass="79373">MRITGSSSFSGNVSSIPTGELADASPVARNLSTPGAGVEFGQSGQSLSDLLTSADDTASSVASLFSPGGASANSDVGSFSDFSDISRSSSFSSVDSTTSSEASDSANAPKADDAAFLDNSRFSSPEALERWAPMVAHLPPEQREQAAKELNRPIAAAWMAREDGPDAAKAMEFINDNPALKTAVDTAQGGTADGKITNKDLKTFAKNMEKAAKSADKDVENYQKDNPDADPQSLEMVRNAAVMRANMPLAQAADPHNELGVEGQTKVDDNVGADDLKNLAANNPGLSGALKQSCSTWSQAGFLGQLDEAGMKGRAKAAHSPDKLFNAKNLSEWIKKSAPTNGGQFASMLSDAATLNSVDGIDISKLNANVFDNPTAYTGAQKAAVMIKLQQTQQSVIAGRELRDTENTEQGLTDRIAQLQADPDVQAFLNDSVPEEERRLVSSDSALKDAVVKQADSVNSGQALQTDMATADKAVNKHNPNPDYSSAISGLSAQLQLQHDLFPDTQVPNPRDVVSKNPQLESTIKDSYTNNFANGGALKQLLGQKKVDGEQAMQMMAGQKAAYDSVLSSDVTDSVKEDYANSTVRELQDSKKGRKLLEGKTDESQASALASELLAGGGPKMLRSVMGFMSVKDMLAHGDKLGAAQAIYDSTKYGAEAIKGGVDAGAKLLGREASVGLGRMAGQMVGRAVGMVAGEAAGMAAGMAVGASIPVIGWAVDGAMALGFGISMIIDAVKKHKAQKAFDHNVDPVLDQFGIAKAH</sequence>
<name>A0A3M5P802_PSEVI</name>
<accession>A0A3M5P802</accession>
<dbReference type="Pfam" id="PF16937">
    <property type="entry name" value="T3SS_HrpK1"/>
    <property type="match status" value="1"/>
</dbReference>
<evidence type="ECO:0000313" key="4">
    <source>
        <dbReference type="Proteomes" id="UP000273854"/>
    </source>
</evidence>
<dbReference type="Proteomes" id="UP000273854">
    <property type="component" value="Unassembled WGS sequence"/>
</dbReference>
<gene>
    <name evidence="3" type="ORF">ALP40_00854</name>
</gene>
<reference evidence="3 4" key="1">
    <citation type="submission" date="2018-08" db="EMBL/GenBank/DDBJ databases">
        <title>Recombination of ecologically and evolutionarily significant loci maintains genetic cohesion in the Pseudomonas syringae species complex.</title>
        <authorList>
            <person name="Dillon M."/>
            <person name="Thakur S."/>
            <person name="Almeida R.N.D."/>
            <person name="Weir B.S."/>
            <person name="Guttman D.S."/>
        </authorList>
    </citation>
    <scope>NUCLEOTIDE SEQUENCE [LARGE SCALE GENOMIC DNA]</scope>
    <source>
        <strain evidence="3 4">ICMP 19473</strain>
    </source>
</reference>